<dbReference type="Proteomes" id="UP000323917">
    <property type="component" value="Chromosome"/>
</dbReference>
<dbReference type="PROSITE" id="PS50894">
    <property type="entry name" value="HPT"/>
    <property type="match status" value="1"/>
</dbReference>
<evidence type="ECO:0000313" key="3">
    <source>
        <dbReference type="EMBL" id="QEG34074.1"/>
    </source>
</evidence>
<protein>
    <submittedName>
        <fullName evidence="3">Hybrid sensory histidine kinase BarA</fullName>
    </submittedName>
</protein>
<dbReference type="AlphaFoldDB" id="A0A5B9Q4V7"/>
<gene>
    <name evidence="3" type="ORF">Pr1d_13460</name>
</gene>
<dbReference type="InterPro" id="IPR036641">
    <property type="entry name" value="HPT_dom_sf"/>
</dbReference>
<dbReference type="SUPFAM" id="SSF47226">
    <property type="entry name" value="Histidine-containing phosphotransfer domain, HPT domain"/>
    <property type="match status" value="1"/>
</dbReference>
<organism evidence="3 4">
    <name type="scientific">Bythopirellula goksoeyrii</name>
    <dbReference type="NCBI Taxonomy" id="1400387"/>
    <lineage>
        <taxon>Bacteria</taxon>
        <taxon>Pseudomonadati</taxon>
        <taxon>Planctomycetota</taxon>
        <taxon>Planctomycetia</taxon>
        <taxon>Pirellulales</taxon>
        <taxon>Lacipirellulaceae</taxon>
        <taxon>Bythopirellula</taxon>
    </lineage>
</organism>
<evidence type="ECO:0000256" key="1">
    <source>
        <dbReference type="PROSITE-ProRule" id="PRU00110"/>
    </source>
</evidence>
<dbReference type="KEGG" id="bgok:Pr1d_13460"/>
<feature type="modified residue" description="Phosphohistidine" evidence="1">
    <location>
        <position position="55"/>
    </location>
</feature>
<name>A0A5B9Q4V7_9BACT</name>
<dbReference type="RefSeq" id="WP_168205087.1">
    <property type="nucleotide sequence ID" value="NZ_CP042913.1"/>
</dbReference>
<evidence type="ECO:0000313" key="4">
    <source>
        <dbReference type="Proteomes" id="UP000323917"/>
    </source>
</evidence>
<dbReference type="GO" id="GO:0004672">
    <property type="term" value="F:protein kinase activity"/>
    <property type="evidence" value="ECO:0007669"/>
    <property type="project" value="UniProtKB-ARBA"/>
</dbReference>
<dbReference type="Pfam" id="PF01627">
    <property type="entry name" value="Hpt"/>
    <property type="match status" value="1"/>
</dbReference>
<dbReference type="Gene3D" id="1.20.120.160">
    <property type="entry name" value="HPT domain"/>
    <property type="match status" value="1"/>
</dbReference>
<proteinExistence type="predicted"/>
<dbReference type="GO" id="GO:0000160">
    <property type="term" value="P:phosphorelay signal transduction system"/>
    <property type="evidence" value="ECO:0007669"/>
    <property type="project" value="InterPro"/>
</dbReference>
<feature type="domain" description="HPt" evidence="2">
    <location>
        <begin position="16"/>
        <end position="109"/>
    </location>
</feature>
<reference evidence="3 4" key="1">
    <citation type="submission" date="2019-08" db="EMBL/GenBank/DDBJ databases">
        <title>Deep-cultivation of Planctomycetes and their phenomic and genomic characterization uncovers novel biology.</title>
        <authorList>
            <person name="Wiegand S."/>
            <person name="Jogler M."/>
            <person name="Boedeker C."/>
            <person name="Pinto D."/>
            <person name="Vollmers J."/>
            <person name="Rivas-Marin E."/>
            <person name="Kohn T."/>
            <person name="Peeters S.H."/>
            <person name="Heuer A."/>
            <person name="Rast P."/>
            <person name="Oberbeckmann S."/>
            <person name="Bunk B."/>
            <person name="Jeske O."/>
            <person name="Meyerdierks A."/>
            <person name="Storesund J.E."/>
            <person name="Kallscheuer N."/>
            <person name="Luecker S."/>
            <person name="Lage O.M."/>
            <person name="Pohl T."/>
            <person name="Merkel B.J."/>
            <person name="Hornburger P."/>
            <person name="Mueller R.-W."/>
            <person name="Bruemmer F."/>
            <person name="Labrenz M."/>
            <person name="Spormann A.M."/>
            <person name="Op den Camp H."/>
            <person name="Overmann J."/>
            <person name="Amann R."/>
            <person name="Jetten M.S.M."/>
            <person name="Mascher T."/>
            <person name="Medema M.H."/>
            <person name="Devos D.P."/>
            <person name="Kaster A.-K."/>
            <person name="Ovreas L."/>
            <person name="Rohde M."/>
            <person name="Galperin M.Y."/>
            <person name="Jogler C."/>
        </authorList>
    </citation>
    <scope>NUCLEOTIDE SEQUENCE [LARGE SCALE GENOMIC DNA]</scope>
    <source>
        <strain evidence="3 4">Pr1d</strain>
    </source>
</reference>
<evidence type="ECO:0000259" key="2">
    <source>
        <dbReference type="PROSITE" id="PS50894"/>
    </source>
</evidence>
<keyword evidence="3" id="KW-0808">Transferase</keyword>
<dbReference type="InterPro" id="IPR008207">
    <property type="entry name" value="Sig_transdc_His_kin_Hpt_dom"/>
</dbReference>
<keyword evidence="3" id="KW-0418">Kinase</keyword>
<dbReference type="EMBL" id="CP042913">
    <property type="protein sequence ID" value="QEG34074.1"/>
    <property type="molecule type" value="Genomic_DNA"/>
</dbReference>
<sequence>MQVSQTLQPIYSVFGDNPNLAELVEIFVSELPQRVETLQSHAEVEDWESLSRVAHQLNGNASSYGFPQLSTLAARIEYACRGENSSDEILRSLDNFVEQCELVRAGAAA</sequence>
<keyword evidence="4" id="KW-1185">Reference proteome</keyword>
<accession>A0A5B9Q4V7</accession>
<keyword evidence="1" id="KW-0597">Phosphoprotein</keyword>